<gene>
    <name evidence="1" type="ORF">GCM10010918_43880</name>
</gene>
<dbReference type="Proteomes" id="UP000600247">
    <property type="component" value="Unassembled WGS sequence"/>
</dbReference>
<dbReference type="RefSeq" id="WP_188891406.1">
    <property type="nucleotide sequence ID" value="NZ_BMHY01000010.1"/>
</dbReference>
<evidence type="ECO:0000313" key="1">
    <source>
        <dbReference type="EMBL" id="GGG81815.1"/>
    </source>
</evidence>
<proteinExistence type="predicted"/>
<evidence type="ECO:0000313" key="2">
    <source>
        <dbReference type="Proteomes" id="UP000600247"/>
    </source>
</evidence>
<name>A0A917HJN6_9BACL</name>
<accession>A0A917HJN6</accession>
<organism evidence="1 2">
    <name type="scientific">Paenibacillus radicis</name>
    <name type="common">ex Gao et al. 2016</name>
    <dbReference type="NCBI Taxonomy" id="1737354"/>
    <lineage>
        <taxon>Bacteria</taxon>
        <taxon>Bacillati</taxon>
        <taxon>Bacillota</taxon>
        <taxon>Bacilli</taxon>
        <taxon>Bacillales</taxon>
        <taxon>Paenibacillaceae</taxon>
        <taxon>Paenibacillus</taxon>
    </lineage>
</organism>
<reference evidence="1 2" key="1">
    <citation type="journal article" date="2014" name="Int. J. Syst. Evol. Microbiol.">
        <title>Complete genome sequence of Corynebacterium casei LMG S-19264T (=DSM 44701T), isolated from a smear-ripened cheese.</title>
        <authorList>
            <consortium name="US DOE Joint Genome Institute (JGI-PGF)"/>
            <person name="Walter F."/>
            <person name="Albersmeier A."/>
            <person name="Kalinowski J."/>
            <person name="Ruckert C."/>
        </authorList>
    </citation>
    <scope>NUCLEOTIDE SEQUENCE [LARGE SCALE GENOMIC DNA]</scope>
    <source>
        <strain evidence="1 2">CGMCC 1.15286</strain>
    </source>
</reference>
<keyword evidence="2" id="KW-1185">Reference proteome</keyword>
<comment type="caution">
    <text evidence="1">The sequence shown here is derived from an EMBL/GenBank/DDBJ whole genome shotgun (WGS) entry which is preliminary data.</text>
</comment>
<dbReference type="EMBL" id="BMHY01000010">
    <property type="protein sequence ID" value="GGG81815.1"/>
    <property type="molecule type" value="Genomic_DNA"/>
</dbReference>
<protein>
    <submittedName>
        <fullName evidence="1">Uncharacterized protein</fullName>
    </submittedName>
</protein>
<dbReference type="AlphaFoldDB" id="A0A917HJN6"/>
<sequence length="64" mass="7261">MNQINNENQDKPSGGTFSKRQLLSSKVYTELQKDLLSAVLDAEQSYSHQQAQTLLATYLKKEVM</sequence>